<gene>
    <name evidence="2" type="ORF">ACFSCT_05505</name>
</gene>
<reference evidence="3" key="1">
    <citation type="journal article" date="2019" name="Int. J. Syst. Evol. Microbiol.">
        <title>The Global Catalogue of Microorganisms (GCM) 10K type strain sequencing project: providing services to taxonomists for standard genome sequencing and annotation.</title>
        <authorList>
            <consortium name="The Broad Institute Genomics Platform"/>
            <consortium name="The Broad Institute Genome Sequencing Center for Infectious Disease"/>
            <person name="Wu L."/>
            <person name="Ma J."/>
        </authorList>
    </citation>
    <scope>NUCLEOTIDE SEQUENCE [LARGE SCALE GENOMIC DNA]</scope>
    <source>
        <strain evidence="3">CCUG 56029</strain>
    </source>
</reference>
<dbReference type="InterPro" id="IPR037523">
    <property type="entry name" value="VOC_core"/>
</dbReference>
<dbReference type="InterPro" id="IPR052537">
    <property type="entry name" value="Extradiol_RC_dioxygenase"/>
</dbReference>
<dbReference type="Pfam" id="PF00903">
    <property type="entry name" value="Glyoxalase"/>
    <property type="match status" value="1"/>
</dbReference>
<name>A0ABW4R4T6_9RHOB</name>
<dbReference type="Gene3D" id="3.10.180.10">
    <property type="entry name" value="2,3-Dihydroxybiphenyl 1,2-Dioxygenase, domain 1"/>
    <property type="match status" value="1"/>
</dbReference>
<dbReference type="Proteomes" id="UP001597213">
    <property type="component" value="Unassembled WGS sequence"/>
</dbReference>
<evidence type="ECO:0000313" key="2">
    <source>
        <dbReference type="EMBL" id="MFD1881170.1"/>
    </source>
</evidence>
<sequence>MADRPNRPQTPLDGNHHVTGITSDVKANLDFWCRVMGLRFVKKTLNFETTFRYHTYYGDETGDPGSVVTFLEFNEAPKAQPGKGNIAAAILRVGSYEALEYWMDRLTQEQIFSEMIRLDPTQPTRLVFSDHEGHRVELIESDAPDKPLAAPASDIPEEFRIRGIEGVRSYCNPDELSTAA</sequence>
<dbReference type="RefSeq" id="WP_379140793.1">
    <property type="nucleotide sequence ID" value="NZ_JBHUEN010000015.1"/>
</dbReference>
<organism evidence="2 3">
    <name type="scientific">Paracoccus pacificus</name>
    <dbReference type="NCBI Taxonomy" id="1463598"/>
    <lineage>
        <taxon>Bacteria</taxon>
        <taxon>Pseudomonadati</taxon>
        <taxon>Pseudomonadota</taxon>
        <taxon>Alphaproteobacteria</taxon>
        <taxon>Rhodobacterales</taxon>
        <taxon>Paracoccaceae</taxon>
        <taxon>Paracoccus</taxon>
    </lineage>
</organism>
<protein>
    <submittedName>
        <fullName evidence="2">VOC family protein</fullName>
    </submittedName>
</protein>
<evidence type="ECO:0000259" key="1">
    <source>
        <dbReference type="PROSITE" id="PS51819"/>
    </source>
</evidence>
<dbReference type="InterPro" id="IPR029068">
    <property type="entry name" value="Glyas_Bleomycin-R_OHBP_Dase"/>
</dbReference>
<comment type="caution">
    <text evidence="2">The sequence shown here is derived from an EMBL/GenBank/DDBJ whole genome shotgun (WGS) entry which is preliminary data.</text>
</comment>
<dbReference type="InterPro" id="IPR004360">
    <property type="entry name" value="Glyas_Fos-R_dOase_dom"/>
</dbReference>
<proteinExistence type="predicted"/>
<dbReference type="PANTHER" id="PTHR36110">
    <property type="entry name" value="RING-CLEAVING DIOXYGENASE MHQE-RELATED"/>
    <property type="match status" value="1"/>
</dbReference>
<dbReference type="SUPFAM" id="SSF54593">
    <property type="entry name" value="Glyoxalase/Bleomycin resistance protein/Dihydroxybiphenyl dioxygenase"/>
    <property type="match status" value="1"/>
</dbReference>
<dbReference type="EMBL" id="JBHUEN010000015">
    <property type="protein sequence ID" value="MFD1881170.1"/>
    <property type="molecule type" value="Genomic_DNA"/>
</dbReference>
<dbReference type="PROSITE" id="PS51819">
    <property type="entry name" value="VOC"/>
    <property type="match status" value="1"/>
</dbReference>
<dbReference type="PANTHER" id="PTHR36110:SF4">
    <property type="entry name" value="RING-CLEAVING DIOXYGENASE MHQA-RELATED"/>
    <property type="match status" value="1"/>
</dbReference>
<evidence type="ECO:0000313" key="3">
    <source>
        <dbReference type="Proteomes" id="UP001597213"/>
    </source>
</evidence>
<keyword evidence="3" id="KW-1185">Reference proteome</keyword>
<feature type="domain" description="VOC" evidence="1">
    <location>
        <begin position="14"/>
        <end position="141"/>
    </location>
</feature>
<accession>A0ABW4R4T6</accession>